<dbReference type="RefSeq" id="WP_231003441.1">
    <property type="nucleotide sequence ID" value="NZ_JAJNEC010000004.1"/>
</dbReference>
<dbReference type="Proteomes" id="UP001199816">
    <property type="component" value="Unassembled WGS sequence"/>
</dbReference>
<dbReference type="Gene3D" id="2.180.10.10">
    <property type="entry name" value="RHS repeat-associated core"/>
    <property type="match status" value="1"/>
</dbReference>
<dbReference type="InterPro" id="IPR022385">
    <property type="entry name" value="Rhs_assc_core"/>
</dbReference>
<name>A0ABS8PMV9_9BACT</name>
<dbReference type="EMBL" id="JAJNEC010000004">
    <property type="protein sequence ID" value="MCD2422442.1"/>
    <property type="molecule type" value="Genomic_DNA"/>
</dbReference>
<keyword evidence="2" id="KW-1185">Reference proteome</keyword>
<gene>
    <name evidence="1" type="ORF">LQ567_06685</name>
</gene>
<organism evidence="1 2">
    <name type="scientific">Niabella pedocola</name>
    <dbReference type="NCBI Taxonomy" id="1752077"/>
    <lineage>
        <taxon>Bacteria</taxon>
        <taxon>Pseudomonadati</taxon>
        <taxon>Bacteroidota</taxon>
        <taxon>Chitinophagia</taxon>
        <taxon>Chitinophagales</taxon>
        <taxon>Chitinophagaceae</taxon>
        <taxon>Niabella</taxon>
    </lineage>
</organism>
<evidence type="ECO:0000313" key="1">
    <source>
        <dbReference type="EMBL" id="MCD2422442.1"/>
    </source>
</evidence>
<reference evidence="1 2" key="1">
    <citation type="submission" date="2021-11" db="EMBL/GenBank/DDBJ databases">
        <title>Genomic of Niabella pedocola.</title>
        <authorList>
            <person name="Wu T."/>
        </authorList>
    </citation>
    <scope>NUCLEOTIDE SEQUENCE [LARGE SCALE GENOMIC DNA]</scope>
    <source>
        <strain evidence="1 2">JCM 31011</strain>
    </source>
</reference>
<evidence type="ECO:0000313" key="2">
    <source>
        <dbReference type="Proteomes" id="UP001199816"/>
    </source>
</evidence>
<protein>
    <recommendedName>
        <fullName evidence="3">RHS repeat-associated core domain-containing protein</fullName>
    </recommendedName>
</protein>
<accession>A0ABS8PMV9</accession>
<comment type="caution">
    <text evidence="1">The sequence shown here is derived from an EMBL/GenBank/DDBJ whole genome shotgun (WGS) entry which is preliminary data.</text>
</comment>
<proteinExistence type="predicted"/>
<dbReference type="NCBIfam" id="TIGR03696">
    <property type="entry name" value="Rhs_assc_core"/>
    <property type="match status" value="1"/>
</dbReference>
<sequence length="278" mass="29485">MINEDKTLLEETHYYPFGLTMKGISTSASRNLHNKEKTFQNQQIDEELDLNWVQFKYRNHDPQIGRFIEIDPLANDYVYNSTYAFSENKVTAHIELEGLETLPSNSPWVRALMRNSVQQSMTRTSDAAAKAGSVTVTLGPGIGVKAKVGAAEVKAIATGPQVAVTVTSGGNISGEGSLAGVHVKADTKVGSAQAGAAVGTFTMNGWAIKTNAVQSGADVQVGPNKEMKDGNTVVGANSDISDQSVSLTAQFGVVGAEIKANVVEAGKTVVGFFETMVN</sequence>
<evidence type="ECO:0008006" key="3">
    <source>
        <dbReference type="Google" id="ProtNLM"/>
    </source>
</evidence>